<dbReference type="Proteomes" id="UP000679629">
    <property type="component" value="Chromosome"/>
</dbReference>
<sequence length="123" mass="13781">MSNSVCPADGDNHYSPVSLDSTLNFCLPYPMKPRIAGENIGSSNIRIRGKDFTMEGDVHIAWAIFRNPADPVVYREDSFGLERGWFDFEYTFHIPEAGWESVNVRAWDTNSGDTPANGLSINH</sequence>
<evidence type="ECO:0000313" key="1">
    <source>
        <dbReference type="EMBL" id="QWB25005.1"/>
    </source>
</evidence>
<organism evidence="1 2">
    <name type="scientific">Streptomyces koelreuteriae</name>
    <dbReference type="NCBI Taxonomy" id="2838015"/>
    <lineage>
        <taxon>Bacteria</taxon>
        <taxon>Bacillati</taxon>
        <taxon>Actinomycetota</taxon>
        <taxon>Actinomycetes</taxon>
        <taxon>Kitasatosporales</taxon>
        <taxon>Streptomycetaceae</taxon>
        <taxon>Streptomyces</taxon>
    </lineage>
</organism>
<name>A0ABX8FVH8_9ACTN</name>
<proteinExistence type="predicted"/>
<protein>
    <submittedName>
        <fullName evidence="1">Uncharacterized protein</fullName>
    </submittedName>
</protein>
<evidence type="ECO:0000313" key="2">
    <source>
        <dbReference type="Proteomes" id="UP000679629"/>
    </source>
</evidence>
<accession>A0ABX8FVH8</accession>
<gene>
    <name evidence="1" type="ORF">KJK29_21845</name>
</gene>
<dbReference type="EMBL" id="CP075896">
    <property type="protein sequence ID" value="QWB25005.1"/>
    <property type="molecule type" value="Genomic_DNA"/>
</dbReference>
<dbReference type="RefSeq" id="WP_215120835.1">
    <property type="nucleotide sequence ID" value="NZ_CP075896.1"/>
</dbReference>
<reference evidence="2" key="1">
    <citation type="submission" date="2021-05" db="EMBL/GenBank/DDBJ databases">
        <title>Direct Submission.</title>
        <authorList>
            <person name="Li K."/>
            <person name="Gao J."/>
        </authorList>
    </citation>
    <scope>NUCLEOTIDE SEQUENCE [LARGE SCALE GENOMIC DNA]</scope>
    <source>
        <strain evidence="2">MG62</strain>
    </source>
</reference>
<keyword evidence="2" id="KW-1185">Reference proteome</keyword>